<keyword evidence="2" id="KW-1185">Reference proteome</keyword>
<evidence type="ECO:0000313" key="1">
    <source>
        <dbReference type="EMBL" id="OOR89388.1"/>
    </source>
</evidence>
<evidence type="ECO:0000313" key="2">
    <source>
        <dbReference type="Proteomes" id="UP000190435"/>
    </source>
</evidence>
<gene>
    <name evidence="1" type="ORF">B0181_06815</name>
</gene>
<proteinExistence type="predicted"/>
<name>A0A1T0A164_9GAMM</name>
<protein>
    <submittedName>
        <fullName evidence="1">Uncharacterized protein</fullName>
    </submittedName>
</protein>
<dbReference type="AlphaFoldDB" id="A0A1T0A164"/>
<accession>A0A1T0A164</accession>
<sequence>MWWSKIDKKTVRGELVEPWRFSLPFDKLRANGKPIKPLKLNKNGALRELQNTVFTNLENQVANVLYKEGERRCTSSTSSEPDAVEALVHAGF</sequence>
<dbReference type="Proteomes" id="UP000190435">
    <property type="component" value="Unassembled WGS sequence"/>
</dbReference>
<organism evidence="1 2">
    <name type="scientific">Moraxella caviae</name>
    <dbReference type="NCBI Taxonomy" id="34060"/>
    <lineage>
        <taxon>Bacteria</taxon>
        <taxon>Pseudomonadati</taxon>
        <taxon>Pseudomonadota</taxon>
        <taxon>Gammaproteobacteria</taxon>
        <taxon>Moraxellales</taxon>
        <taxon>Moraxellaceae</taxon>
        <taxon>Moraxella</taxon>
    </lineage>
</organism>
<comment type="caution">
    <text evidence="1">The sequence shown here is derived from an EMBL/GenBank/DDBJ whole genome shotgun (WGS) entry which is preliminary data.</text>
</comment>
<dbReference type="EMBL" id="MUXU01000039">
    <property type="protein sequence ID" value="OOR89388.1"/>
    <property type="molecule type" value="Genomic_DNA"/>
</dbReference>
<reference evidence="1 2" key="1">
    <citation type="submission" date="2017-02" db="EMBL/GenBank/DDBJ databases">
        <title>Draft genome sequence of Moraxella caviae CCUG 355 type strain.</title>
        <authorList>
            <person name="Engstrom-Jakobsson H."/>
            <person name="Salva-Serra F."/>
            <person name="Thorell K."/>
            <person name="Gonzales-Siles L."/>
            <person name="Karlsson R."/>
            <person name="Boulund F."/>
            <person name="Engstrand L."/>
            <person name="Moore E."/>
        </authorList>
    </citation>
    <scope>NUCLEOTIDE SEQUENCE [LARGE SCALE GENOMIC DNA]</scope>
    <source>
        <strain evidence="1 2">CCUG 355</strain>
    </source>
</reference>